<dbReference type="InParanoid" id="A0A1Y1XUR7"/>
<keyword evidence="7" id="KW-0506">mRNA capping</keyword>
<evidence type="ECO:0000256" key="8">
    <source>
        <dbReference type="ARBA" id="ARBA00023134"/>
    </source>
</evidence>
<dbReference type="SUPFAM" id="SSF50249">
    <property type="entry name" value="Nucleic acid-binding proteins"/>
    <property type="match status" value="1"/>
</dbReference>
<keyword evidence="8" id="KW-0342">GTP-binding</keyword>
<feature type="compositionally biased region" description="Low complexity" evidence="11">
    <location>
        <begin position="778"/>
        <end position="803"/>
    </location>
</feature>
<keyword evidence="9" id="KW-0539">Nucleus</keyword>
<keyword evidence="15" id="KW-1185">Reference proteome</keyword>
<evidence type="ECO:0000256" key="2">
    <source>
        <dbReference type="ARBA" id="ARBA00012475"/>
    </source>
</evidence>
<keyword evidence="3" id="KW-0507">mRNA processing</keyword>
<evidence type="ECO:0000256" key="5">
    <source>
        <dbReference type="ARBA" id="ARBA00022695"/>
    </source>
</evidence>
<dbReference type="Gene3D" id="3.30.470.30">
    <property type="entry name" value="DNA ligase/mRNA capping enzyme"/>
    <property type="match status" value="1"/>
</dbReference>
<feature type="compositionally biased region" description="Basic and acidic residues" evidence="11">
    <location>
        <begin position="1000"/>
        <end position="1009"/>
    </location>
</feature>
<dbReference type="GO" id="GO:0005525">
    <property type="term" value="F:GTP binding"/>
    <property type="evidence" value="ECO:0007669"/>
    <property type="project" value="UniProtKB-KW"/>
</dbReference>
<dbReference type="Proteomes" id="UP000193498">
    <property type="component" value="Unassembled WGS sequence"/>
</dbReference>
<feature type="compositionally biased region" description="Polar residues" evidence="11">
    <location>
        <begin position="1010"/>
        <end position="1052"/>
    </location>
</feature>
<feature type="compositionally biased region" description="Basic and acidic residues" evidence="11">
    <location>
        <begin position="587"/>
        <end position="610"/>
    </location>
</feature>
<keyword evidence="6" id="KW-0547">Nucleotide-binding</keyword>
<evidence type="ECO:0000313" key="15">
    <source>
        <dbReference type="Proteomes" id="UP000193498"/>
    </source>
</evidence>
<feature type="compositionally biased region" description="Basic and acidic residues" evidence="11">
    <location>
        <begin position="747"/>
        <end position="763"/>
    </location>
</feature>
<dbReference type="EC" id="2.7.7.50" evidence="2"/>
<feature type="domain" description="mRNA capping enzyme C-terminal" evidence="13">
    <location>
        <begin position="238"/>
        <end position="345"/>
    </location>
</feature>
<feature type="compositionally biased region" description="Low complexity" evidence="11">
    <location>
        <begin position="364"/>
        <end position="381"/>
    </location>
</feature>
<dbReference type="GO" id="GO:0005524">
    <property type="term" value="F:ATP binding"/>
    <property type="evidence" value="ECO:0007669"/>
    <property type="project" value="InterPro"/>
</dbReference>
<protein>
    <recommendedName>
        <fullName evidence="2">mRNA guanylyltransferase</fullName>
        <ecNumber evidence="2">2.7.7.50</ecNumber>
    </recommendedName>
</protein>
<evidence type="ECO:0000256" key="10">
    <source>
        <dbReference type="ARBA" id="ARBA00044624"/>
    </source>
</evidence>
<feature type="region of interest" description="Disordered" evidence="11">
    <location>
        <begin position="722"/>
        <end position="1070"/>
    </location>
</feature>
<dbReference type="Gene3D" id="2.40.50.140">
    <property type="entry name" value="Nucleic acid-binding proteins"/>
    <property type="match status" value="1"/>
</dbReference>
<feature type="compositionally biased region" description="Polar residues" evidence="11">
    <location>
        <begin position="1322"/>
        <end position="1342"/>
    </location>
</feature>
<dbReference type="Pfam" id="PF03919">
    <property type="entry name" value="mRNA_cap_C"/>
    <property type="match status" value="1"/>
</dbReference>
<comment type="caution">
    <text evidence="14">The sequence shown here is derived from an EMBL/GenBank/DDBJ whole genome shotgun (WGS) entry which is preliminary data.</text>
</comment>
<evidence type="ECO:0000256" key="1">
    <source>
        <dbReference type="ARBA" id="ARBA00004123"/>
    </source>
</evidence>
<feature type="compositionally biased region" description="Polar residues" evidence="11">
    <location>
        <begin position="479"/>
        <end position="501"/>
    </location>
</feature>
<feature type="compositionally biased region" description="Basic and acidic residues" evidence="11">
    <location>
        <begin position="405"/>
        <end position="444"/>
    </location>
</feature>
<proteinExistence type="predicted"/>
<evidence type="ECO:0000256" key="7">
    <source>
        <dbReference type="ARBA" id="ARBA00023042"/>
    </source>
</evidence>
<dbReference type="EMBL" id="MCFE01000441">
    <property type="protein sequence ID" value="ORX89499.1"/>
    <property type="molecule type" value="Genomic_DNA"/>
</dbReference>
<evidence type="ECO:0000256" key="6">
    <source>
        <dbReference type="ARBA" id="ARBA00022741"/>
    </source>
</evidence>
<evidence type="ECO:0000256" key="4">
    <source>
        <dbReference type="ARBA" id="ARBA00022679"/>
    </source>
</evidence>
<dbReference type="PANTHER" id="PTHR10367:SF17">
    <property type="entry name" value="MRNA-CAPPING ENZYME"/>
    <property type="match status" value="1"/>
</dbReference>
<evidence type="ECO:0000256" key="3">
    <source>
        <dbReference type="ARBA" id="ARBA00022664"/>
    </source>
</evidence>
<feature type="compositionally biased region" description="Polar residues" evidence="11">
    <location>
        <begin position="1162"/>
        <end position="1184"/>
    </location>
</feature>
<dbReference type="GO" id="GO:0004484">
    <property type="term" value="F:mRNA guanylyltransferase activity"/>
    <property type="evidence" value="ECO:0007669"/>
    <property type="project" value="UniProtKB-EC"/>
</dbReference>
<dbReference type="InterPro" id="IPR012340">
    <property type="entry name" value="NA-bd_OB-fold"/>
</dbReference>
<reference evidence="14 15" key="1">
    <citation type="submission" date="2016-07" db="EMBL/GenBank/DDBJ databases">
        <title>Pervasive Adenine N6-methylation of Active Genes in Fungi.</title>
        <authorList>
            <consortium name="DOE Joint Genome Institute"/>
            <person name="Mondo S.J."/>
            <person name="Dannebaum R.O."/>
            <person name="Kuo R.C."/>
            <person name="Labutti K."/>
            <person name="Haridas S."/>
            <person name="Kuo A."/>
            <person name="Salamov A."/>
            <person name="Ahrendt S.R."/>
            <person name="Lipzen A."/>
            <person name="Sullivan W."/>
            <person name="Andreopoulos W.B."/>
            <person name="Clum A."/>
            <person name="Lindquist E."/>
            <person name="Daum C."/>
            <person name="Ramamoorthy G.K."/>
            <person name="Gryganskyi A."/>
            <person name="Culley D."/>
            <person name="Magnuson J.K."/>
            <person name="James T.Y."/>
            <person name="O'Malley M.A."/>
            <person name="Stajich J.E."/>
            <person name="Spatafora J.W."/>
            <person name="Visel A."/>
            <person name="Grigoriev I.V."/>
        </authorList>
    </citation>
    <scope>NUCLEOTIDE SEQUENCE [LARGE SCALE GENOMIC DNA]</scope>
    <source>
        <strain evidence="14 15">CBS 931.73</strain>
    </source>
</reference>
<feature type="compositionally biased region" description="Low complexity" evidence="11">
    <location>
        <begin position="572"/>
        <end position="583"/>
    </location>
</feature>
<feature type="compositionally biased region" description="Polar residues" evidence="11">
    <location>
        <begin position="939"/>
        <end position="954"/>
    </location>
</feature>
<dbReference type="InterPro" id="IPR001339">
    <property type="entry name" value="mRNA_cap_enzyme_adenylation"/>
</dbReference>
<dbReference type="InterPro" id="IPR051029">
    <property type="entry name" value="mRNA_Capping_Enz/RNA_Phosphat"/>
</dbReference>
<feature type="region of interest" description="Disordered" evidence="11">
    <location>
        <begin position="1138"/>
        <end position="1236"/>
    </location>
</feature>
<feature type="region of interest" description="Disordered" evidence="11">
    <location>
        <begin position="1253"/>
        <end position="1280"/>
    </location>
</feature>
<dbReference type="GO" id="GO:0006370">
    <property type="term" value="P:7-methylguanosine mRNA capping"/>
    <property type="evidence" value="ECO:0007669"/>
    <property type="project" value="UniProtKB-KW"/>
</dbReference>
<accession>A0A1Y1XUR7</accession>
<feature type="compositionally biased region" description="Polar residues" evidence="11">
    <location>
        <begin position="914"/>
        <end position="927"/>
    </location>
</feature>
<dbReference type="OrthoDB" id="200924at2759"/>
<organism evidence="14 15">
    <name type="scientific">Basidiobolus meristosporus CBS 931.73</name>
    <dbReference type="NCBI Taxonomy" id="1314790"/>
    <lineage>
        <taxon>Eukaryota</taxon>
        <taxon>Fungi</taxon>
        <taxon>Fungi incertae sedis</taxon>
        <taxon>Zoopagomycota</taxon>
        <taxon>Entomophthoromycotina</taxon>
        <taxon>Basidiobolomycetes</taxon>
        <taxon>Basidiobolales</taxon>
        <taxon>Basidiobolaceae</taxon>
        <taxon>Basidiobolus</taxon>
    </lineage>
</organism>
<feature type="compositionally biased region" description="Polar residues" evidence="11">
    <location>
        <begin position="539"/>
        <end position="562"/>
    </location>
</feature>
<comment type="subcellular location">
    <subcellularLocation>
        <location evidence="1">Nucleus</location>
    </subcellularLocation>
</comment>
<evidence type="ECO:0000313" key="14">
    <source>
        <dbReference type="EMBL" id="ORX89499.1"/>
    </source>
</evidence>
<evidence type="ECO:0000256" key="11">
    <source>
        <dbReference type="SAM" id="MobiDB-lite"/>
    </source>
</evidence>
<feature type="compositionally biased region" description="Basic and acidic residues" evidence="11">
    <location>
        <begin position="528"/>
        <end position="538"/>
    </location>
</feature>
<feature type="compositionally biased region" description="Polar residues" evidence="11">
    <location>
        <begin position="613"/>
        <end position="644"/>
    </location>
</feature>
<feature type="compositionally biased region" description="Polar residues" evidence="11">
    <location>
        <begin position="969"/>
        <end position="991"/>
    </location>
</feature>
<feature type="region of interest" description="Disordered" evidence="11">
    <location>
        <begin position="359"/>
        <end position="662"/>
    </location>
</feature>
<feature type="compositionally biased region" description="Basic and acidic residues" evidence="11">
    <location>
        <begin position="1141"/>
        <end position="1150"/>
    </location>
</feature>
<dbReference type="Pfam" id="PF01331">
    <property type="entry name" value="mRNA_cap_enzyme"/>
    <property type="match status" value="1"/>
</dbReference>
<feature type="compositionally biased region" description="Polar residues" evidence="11">
    <location>
        <begin position="1198"/>
        <end position="1219"/>
    </location>
</feature>
<gene>
    <name evidence="14" type="ORF">K493DRAFT_340608</name>
</gene>
<feature type="compositionally biased region" description="Polar residues" evidence="11">
    <location>
        <begin position="764"/>
        <end position="777"/>
    </location>
</feature>
<comment type="catalytic activity">
    <reaction evidence="10">
        <text>a 5'-end diphospho-ribonucleoside in mRNA + GTP + H(+) = a 5'-end (5'-triphosphoguanosine)-ribonucleoside in mRNA + diphosphate</text>
        <dbReference type="Rhea" id="RHEA:67012"/>
        <dbReference type="Rhea" id="RHEA-COMP:17165"/>
        <dbReference type="Rhea" id="RHEA-COMP:17166"/>
        <dbReference type="ChEBI" id="CHEBI:15378"/>
        <dbReference type="ChEBI" id="CHEBI:33019"/>
        <dbReference type="ChEBI" id="CHEBI:37565"/>
        <dbReference type="ChEBI" id="CHEBI:167616"/>
        <dbReference type="ChEBI" id="CHEBI:167617"/>
        <dbReference type="EC" id="2.7.7.50"/>
    </reaction>
    <physiologicalReaction direction="left-to-right" evidence="10">
        <dbReference type="Rhea" id="RHEA:67013"/>
    </physiologicalReaction>
</comment>
<name>A0A1Y1XUR7_9FUNG</name>
<dbReference type="GO" id="GO:0005634">
    <property type="term" value="C:nucleus"/>
    <property type="evidence" value="ECO:0007669"/>
    <property type="project" value="UniProtKB-SubCell"/>
</dbReference>
<feature type="compositionally biased region" description="Polar residues" evidence="11">
    <location>
        <begin position="858"/>
        <end position="885"/>
    </location>
</feature>
<keyword evidence="4" id="KW-0808">Transferase</keyword>
<feature type="compositionally biased region" description="Polar residues" evidence="11">
    <location>
        <begin position="450"/>
        <end position="460"/>
    </location>
</feature>
<dbReference type="STRING" id="1314790.A0A1Y1XUR7"/>
<feature type="compositionally biased region" description="Polar residues" evidence="11">
    <location>
        <begin position="823"/>
        <end position="850"/>
    </location>
</feature>
<sequence length="1363" mass="150865">MSTSQPPTNPNTESLGMLVDPAYERTLQNRVKDLLGWRHDNFPGSQASYFETAHLEYLKSEDYFVCEQNDGIRCLLFTTITPKGPATFVIDSKNSFRYLSAGLPVRDQPTFQHETLLDGELVIEKSGDQKLYRYLICDLIVLNKVLVAHKSFNNRLGMLNQEVILPFNRMISNDPSKRPPFKLELKKMERSYGLKVVLEHKNNGLLFTPVRSPYTCGLSRKLLKWKNPLSYTADLKIKVTYNVDRKPIYSVLATCNLNHKFLDHLQLEPSLFTEWRSSPPDGRIAEFRWDSQWPVTIFEKGYAPKTQKGGWRFVRFRDDKDTANEEEFAKLVREGMPNAVPRDVLEKQVEEIRSNWKIREKSGMHPPSGQSGSSHSQQALHGSHERRPSSDIPGNIPRESPLPSPRHDQGFNRRKGSHDSSRKGSQDSVSRKGSQDETAKKSSPPEDLNTGDNVAPSGSSGIPPESLKPEKSPTKLVFPTSTEVSHTQSETKSPNDVQLDQPSADLPPQQGEKSSQLLPKAPTPGSEAHLEEQNEKESSTLATDIVTQNPDTNATIQQSQDAEVTKKPSSPEPSASNSEVVPPQGISKKEDEAIIQSSDDKELKPAKIEDDSSPQLQSDSVLKPTESNTLGKDNSSQEVASNDKQLAPLVVRPESSDSVTAPTKVQNLNAESTAVVETISATAEKDAFEVLASNPEHLKAVHAVEANGNNHLPEVTGIAVKRKSLGNENQNEPQKHKKLSIDSSPIQREHTKQQLQKDPDQRKQQSSATSLYQSPMFQPQLQPMNQTQIQQNQQPKIIPNQKQDPMSDPHHGFSRVEPAKMAQSPNQRPVSSADTPSTNTRIFSGPQILSSRDHGTKSEANVVSVQPVHEQTSATTIPPTKSAVSYDTRIHGASPNLSSRPSVEAHSGSAPVQDPSSRRASSGNETSLLDRLYRVEPLPTSQTNTQSISHSVSNPDAARLTRGVPGTAQPIQTDQPQKSPHQYFSSPSHPSFQPGANLKSNEHQIRRDSASNPASFDRNSSTGYTHHPIPNSQINPMQPTSDVPQVTPQLGYNTPKEFQRGSPRYGAGYVANDKQPRHSISDIQHHPVHSKGAINNDNREALRRSMTFPNIPGGLKNDTFNASPTAANQQYGKQSINMHPGEAHERDSRGYRPPVDVPARPSQYTPMMDSNSQALGNRSPSLLHQNPLPGYPQRTMAGRSQTVPQSARPPTQPSGIQHVSQSSASSQYPPPYDQAEIQRRPPAHSMMAMPGQYSVSASKSPGYRHSIPHSPGASVQNSPQLVPTRQENWQPMKDVSIAAGYPHQSNPQWPGTQYPYHPSVPVYNSQPIHSTPSQPRSRTQSKGKLDFIMNSSEEEPDWRNTRL</sequence>
<keyword evidence="5" id="KW-0548">Nucleotidyltransferase</keyword>
<dbReference type="InterPro" id="IPR013846">
    <property type="entry name" value="mRNA_cap_enzyme_C"/>
</dbReference>
<dbReference type="SUPFAM" id="SSF56091">
    <property type="entry name" value="DNA ligase/mRNA capping enzyme, catalytic domain"/>
    <property type="match status" value="1"/>
</dbReference>
<feature type="region of interest" description="Disordered" evidence="11">
    <location>
        <begin position="1299"/>
        <end position="1363"/>
    </location>
</feature>
<dbReference type="CDD" id="cd07895">
    <property type="entry name" value="Adenylation_mRNA_capping"/>
    <property type="match status" value="1"/>
</dbReference>
<evidence type="ECO:0000256" key="9">
    <source>
        <dbReference type="ARBA" id="ARBA00023242"/>
    </source>
</evidence>
<dbReference type="PANTHER" id="PTHR10367">
    <property type="entry name" value="MRNA-CAPPING ENZYME"/>
    <property type="match status" value="1"/>
</dbReference>
<evidence type="ECO:0000259" key="12">
    <source>
        <dbReference type="Pfam" id="PF01331"/>
    </source>
</evidence>
<evidence type="ECO:0000259" key="13">
    <source>
        <dbReference type="Pfam" id="PF03919"/>
    </source>
</evidence>
<feature type="domain" description="mRNA capping enzyme adenylation" evidence="12">
    <location>
        <begin position="50"/>
        <end position="226"/>
    </location>
</feature>